<name>A0A7X1FR68_9SPHN</name>
<dbReference type="EMBL" id="JACLAW010000005">
    <property type="protein sequence ID" value="MBC2665319.1"/>
    <property type="molecule type" value="Genomic_DNA"/>
</dbReference>
<dbReference type="Gene3D" id="3.20.20.80">
    <property type="entry name" value="Glycosidases"/>
    <property type="match status" value="1"/>
</dbReference>
<protein>
    <submittedName>
        <fullName evidence="5">Glycoside hydrolase family 1 protein</fullName>
    </submittedName>
</protein>
<dbReference type="Proteomes" id="UP000566813">
    <property type="component" value="Unassembled WGS sequence"/>
</dbReference>
<dbReference type="RefSeq" id="WP_185663593.1">
    <property type="nucleotide sequence ID" value="NZ_JACLAW010000005.1"/>
</dbReference>
<keyword evidence="2 5" id="KW-0378">Hydrolase</keyword>
<evidence type="ECO:0000313" key="5">
    <source>
        <dbReference type="EMBL" id="MBC2665319.1"/>
    </source>
</evidence>
<dbReference type="GO" id="GO:0005829">
    <property type="term" value="C:cytosol"/>
    <property type="evidence" value="ECO:0007669"/>
    <property type="project" value="TreeGrafter"/>
</dbReference>
<dbReference type="GO" id="GO:0016052">
    <property type="term" value="P:carbohydrate catabolic process"/>
    <property type="evidence" value="ECO:0007669"/>
    <property type="project" value="TreeGrafter"/>
</dbReference>
<evidence type="ECO:0000256" key="4">
    <source>
        <dbReference type="RuleBase" id="RU003690"/>
    </source>
</evidence>
<reference evidence="5 6" key="1">
    <citation type="submission" date="2020-08" db="EMBL/GenBank/DDBJ databases">
        <title>The genome sequence of type strain Novosphingobium flavum NBRC 111647.</title>
        <authorList>
            <person name="Liu Y."/>
        </authorList>
    </citation>
    <scope>NUCLEOTIDE SEQUENCE [LARGE SCALE GENOMIC DNA]</scope>
    <source>
        <strain evidence="5 6">NBRC 111647</strain>
    </source>
</reference>
<organism evidence="5 6">
    <name type="scientific">Novosphingobium flavum</name>
    <dbReference type="NCBI Taxonomy" id="1778672"/>
    <lineage>
        <taxon>Bacteria</taxon>
        <taxon>Pseudomonadati</taxon>
        <taxon>Pseudomonadota</taxon>
        <taxon>Alphaproteobacteria</taxon>
        <taxon>Sphingomonadales</taxon>
        <taxon>Sphingomonadaceae</taxon>
        <taxon>Novosphingobium</taxon>
    </lineage>
</organism>
<dbReference type="SUPFAM" id="SSF51445">
    <property type="entry name" value="(Trans)glycosidases"/>
    <property type="match status" value="1"/>
</dbReference>
<dbReference type="InterPro" id="IPR006311">
    <property type="entry name" value="TAT_signal"/>
</dbReference>
<evidence type="ECO:0000256" key="1">
    <source>
        <dbReference type="ARBA" id="ARBA00010838"/>
    </source>
</evidence>
<proteinExistence type="inferred from homology"/>
<dbReference type="AlphaFoldDB" id="A0A7X1FR68"/>
<accession>A0A7X1FR68</accession>
<comment type="similarity">
    <text evidence="1 4">Belongs to the glycosyl hydrolase 1 family.</text>
</comment>
<comment type="caution">
    <text evidence="5">The sequence shown here is derived from an EMBL/GenBank/DDBJ whole genome shotgun (WGS) entry which is preliminary data.</text>
</comment>
<dbReference type="InterPro" id="IPR017853">
    <property type="entry name" value="GH"/>
</dbReference>
<evidence type="ECO:0000256" key="2">
    <source>
        <dbReference type="ARBA" id="ARBA00022801"/>
    </source>
</evidence>
<dbReference type="PROSITE" id="PS51318">
    <property type="entry name" value="TAT"/>
    <property type="match status" value="1"/>
</dbReference>
<evidence type="ECO:0000313" key="6">
    <source>
        <dbReference type="Proteomes" id="UP000566813"/>
    </source>
</evidence>
<dbReference type="PANTHER" id="PTHR10353">
    <property type="entry name" value="GLYCOSYL HYDROLASE"/>
    <property type="match status" value="1"/>
</dbReference>
<keyword evidence="6" id="KW-1185">Reference proteome</keyword>
<dbReference type="PRINTS" id="PR00131">
    <property type="entry name" value="GLHYDRLASE1"/>
</dbReference>
<keyword evidence="3" id="KW-0326">Glycosidase</keyword>
<dbReference type="PANTHER" id="PTHR10353:SF36">
    <property type="entry name" value="LP05116P"/>
    <property type="match status" value="1"/>
</dbReference>
<dbReference type="Pfam" id="PF00232">
    <property type="entry name" value="Glyco_hydro_1"/>
    <property type="match status" value="2"/>
</dbReference>
<evidence type="ECO:0000256" key="3">
    <source>
        <dbReference type="ARBA" id="ARBA00023295"/>
    </source>
</evidence>
<dbReference type="InterPro" id="IPR001360">
    <property type="entry name" value="Glyco_hydro_1"/>
</dbReference>
<sequence length="434" mass="46845">MIDRRFFVAGTAASLAAPAFGRAAAGKASPAFPAGFLWGAATAGHQIEGNDTNSDYWVLENVRPTLFTEPSGDANNSFELWSADLDLARAIGLNAYRFSIEWSRIEPEPGLFSQAMLDHYKAIIAGCHARGLAPVVTFSHWAVPRWFAMRGGWTAPDSASLFARYCDRAARHLADGMAYAVTLNEANGTLLGYHMAPPQAHGAERAMLAAAARATGREHFVGGAPISLAMEMQPNLIAAHRQGRAAIKAARPGLPVGASLALVDLQGVGPNNLRDARRRDFYAAWLTALRGDDFVGVQNYSRIVWDAKGIVPVPAGARTGGEGWEIYPSSLANAVDYVHAETGCPILVTEHGLNTDNDAWRSDLITAALAELKRRIDAGTPVLGYLHWSLVDNFEWTFGYKPHYGLAAIDRETFVRKPRPSAAVLGAIARRNSL</sequence>
<gene>
    <name evidence="5" type="ORF">H7F51_07290</name>
</gene>
<dbReference type="GO" id="GO:0008422">
    <property type="term" value="F:beta-glucosidase activity"/>
    <property type="evidence" value="ECO:0007669"/>
    <property type="project" value="TreeGrafter"/>
</dbReference>